<comment type="caution">
    <text evidence="2">The sequence shown here is derived from an EMBL/GenBank/DDBJ whole genome shotgun (WGS) entry which is preliminary data.</text>
</comment>
<evidence type="ECO:0000256" key="1">
    <source>
        <dbReference type="SAM" id="SignalP"/>
    </source>
</evidence>
<feature type="chain" id="PRO_5045948163" description="DUF3558 domain-containing protein" evidence="1">
    <location>
        <begin position="23"/>
        <end position="175"/>
    </location>
</feature>
<keyword evidence="1" id="KW-0732">Signal</keyword>
<feature type="signal peptide" evidence="1">
    <location>
        <begin position="1"/>
        <end position="22"/>
    </location>
</feature>
<organism evidence="2 3">
    <name type="scientific">Nocardioides aquiterrae</name>
    <dbReference type="NCBI Taxonomy" id="203799"/>
    <lineage>
        <taxon>Bacteria</taxon>
        <taxon>Bacillati</taxon>
        <taxon>Actinomycetota</taxon>
        <taxon>Actinomycetes</taxon>
        <taxon>Propionibacteriales</taxon>
        <taxon>Nocardioidaceae</taxon>
        <taxon>Nocardioides</taxon>
    </lineage>
</organism>
<accession>A0ABN1UMI8</accession>
<dbReference type="Pfam" id="PF12079">
    <property type="entry name" value="DUF3558"/>
    <property type="match status" value="1"/>
</dbReference>
<reference evidence="2 3" key="1">
    <citation type="journal article" date="2019" name="Int. J. Syst. Evol. Microbiol.">
        <title>The Global Catalogue of Microorganisms (GCM) 10K type strain sequencing project: providing services to taxonomists for standard genome sequencing and annotation.</title>
        <authorList>
            <consortium name="The Broad Institute Genomics Platform"/>
            <consortium name="The Broad Institute Genome Sequencing Center for Infectious Disease"/>
            <person name="Wu L."/>
            <person name="Ma J."/>
        </authorList>
    </citation>
    <scope>NUCLEOTIDE SEQUENCE [LARGE SCALE GENOMIC DNA]</scope>
    <source>
        <strain evidence="2 3">JCM 11813</strain>
    </source>
</reference>
<protein>
    <recommendedName>
        <fullName evidence="4">DUF3558 domain-containing protein</fullName>
    </recommendedName>
</protein>
<proteinExistence type="predicted"/>
<name>A0ABN1UMI8_9ACTN</name>
<evidence type="ECO:0000313" key="3">
    <source>
        <dbReference type="Proteomes" id="UP001499979"/>
    </source>
</evidence>
<evidence type="ECO:0000313" key="2">
    <source>
        <dbReference type="EMBL" id="GAA1159069.1"/>
    </source>
</evidence>
<dbReference type="PROSITE" id="PS51257">
    <property type="entry name" value="PROKAR_LIPOPROTEIN"/>
    <property type="match status" value="1"/>
</dbReference>
<sequence length="175" mass="17835">MRRGVGAAAVAAAVLLAGCSSSSDGPPSAAESKAPDVAWNPCDGLTAAGVSRIAGEPVTMQTGTVDQPRCTFVPKRTGGPAYDVSYLFFDGGLDTALDSMGAAGSQLRPVTVPGADAARIAVRERRTGILVTGFVQTQGVVQSVNAVHLKPYDRDAFVTSTTDLLAALARSAPTE</sequence>
<dbReference type="EMBL" id="BAAAJE010000026">
    <property type="protein sequence ID" value="GAA1159069.1"/>
    <property type="molecule type" value="Genomic_DNA"/>
</dbReference>
<gene>
    <name evidence="2" type="ORF">GCM10009606_41210</name>
</gene>
<dbReference type="RefSeq" id="WP_343909745.1">
    <property type="nucleotide sequence ID" value="NZ_BAAAJE010000026.1"/>
</dbReference>
<keyword evidence="3" id="KW-1185">Reference proteome</keyword>
<dbReference type="Proteomes" id="UP001499979">
    <property type="component" value="Unassembled WGS sequence"/>
</dbReference>
<dbReference type="InterPro" id="IPR024520">
    <property type="entry name" value="DUF3558"/>
</dbReference>
<evidence type="ECO:0008006" key="4">
    <source>
        <dbReference type="Google" id="ProtNLM"/>
    </source>
</evidence>